<name>A0AAP0X1V1_LIQFO</name>
<evidence type="ECO:0000256" key="1">
    <source>
        <dbReference type="SAM" id="MobiDB-lite"/>
    </source>
</evidence>
<reference evidence="2 3" key="1">
    <citation type="journal article" date="2024" name="Plant J.">
        <title>Genome sequences and population genomics reveal climatic adaptation and genomic divergence between two closely related sweetgum species.</title>
        <authorList>
            <person name="Xu W.Q."/>
            <person name="Ren C.Q."/>
            <person name="Zhang X.Y."/>
            <person name="Comes H.P."/>
            <person name="Liu X.H."/>
            <person name="Li Y.G."/>
            <person name="Kettle C.J."/>
            <person name="Jalonen R."/>
            <person name="Gaisberger H."/>
            <person name="Ma Y.Z."/>
            <person name="Qiu Y.X."/>
        </authorList>
    </citation>
    <scope>NUCLEOTIDE SEQUENCE [LARGE SCALE GENOMIC DNA]</scope>
    <source>
        <strain evidence="2">Hangzhou</strain>
    </source>
</reference>
<protein>
    <submittedName>
        <fullName evidence="2">Uncharacterized protein</fullName>
    </submittedName>
</protein>
<proteinExistence type="predicted"/>
<accession>A0AAP0X1V1</accession>
<sequence length="175" mass="20044">MSLTHRPPVVINGIRRMRTFHYFWCQQVPPCCQLRYELDTLRPRLAVDHLDGGLEPSPGARLLDAMALILDPSIRPRRNNEFDRRARWESEVEIGPIPRSVPRSWISLNFVRQPQRENLVPRADRRSAFSVGHELIEMVRGLTQQNDQPMGPPPASHSAVEALPIGETHAESFDQ</sequence>
<comment type="caution">
    <text evidence="2">The sequence shown here is derived from an EMBL/GenBank/DDBJ whole genome shotgun (WGS) entry which is preliminary data.</text>
</comment>
<dbReference type="Proteomes" id="UP001415857">
    <property type="component" value="Unassembled WGS sequence"/>
</dbReference>
<dbReference type="AlphaFoldDB" id="A0AAP0X1V1"/>
<feature type="region of interest" description="Disordered" evidence="1">
    <location>
        <begin position="144"/>
        <end position="175"/>
    </location>
</feature>
<organism evidence="2 3">
    <name type="scientific">Liquidambar formosana</name>
    <name type="common">Formosan gum</name>
    <dbReference type="NCBI Taxonomy" id="63359"/>
    <lineage>
        <taxon>Eukaryota</taxon>
        <taxon>Viridiplantae</taxon>
        <taxon>Streptophyta</taxon>
        <taxon>Embryophyta</taxon>
        <taxon>Tracheophyta</taxon>
        <taxon>Spermatophyta</taxon>
        <taxon>Magnoliopsida</taxon>
        <taxon>eudicotyledons</taxon>
        <taxon>Gunneridae</taxon>
        <taxon>Pentapetalae</taxon>
        <taxon>Saxifragales</taxon>
        <taxon>Altingiaceae</taxon>
        <taxon>Liquidambar</taxon>
    </lineage>
</organism>
<evidence type="ECO:0000313" key="2">
    <source>
        <dbReference type="EMBL" id="KAK9286106.1"/>
    </source>
</evidence>
<gene>
    <name evidence="2" type="ORF">L1049_014486</name>
</gene>
<evidence type="ECO:0000313" key="3">
    <source>
        <dbReference type="Proteomes" id="UP001415857"/>
    </source>
</evidence>
<dbReference type="EMBL" id="JBBPBK010000004">
    <property type="protein sequence ID" value="KAK9286106.1"/>
    <property type="molecule type" value="Genomic_DNA"/>
</dbReference>
<keyword evidence="3" id="KW-1185">Reference proteome</keyword>